<evidence type="ECO:0000256" key="3">
    <source>
        <dbReference type="HAMAP-Rule" id="MF_00170"/>
    </source>
</evidence>
<feature type="binding site" evidence="3">
    <location>
        <begin position="83"/>
        <end position="86"/>
    </location>
    <ligand>
        <name>substrate</name>
    </ligand>
</feature>
<feature type="binding site" evidence="3">
    <location>
        <begin position="28"/>
        <end position="31"/>
    </location>
    <ligand>
        <name>substrate</name>
    </ligand>
</feature>
<dbReference type="SUPFAM" id="SSF100950">
    <property type="entry name" value="NagB/RpiA/CoA transferase-like"/>
    <property type="match status" value="1"/>
</dbReference>
<keyword evidence="5" id="KW-1185">Reference proteome</keyword>
<feature type="binding site" evidence="3">
    <location>
        <position position="123"/>
    </location>
    <ligand>
        <name>substrate</name>
    </ligand>
</feature>
<dbReference type="OrthoDB" id="5870696at2"/>
<dbReference type="InterPro" id="IPR037171">
    <property type="entry name" value="NagB/RpiA_transferase-like"/>
</dbReference>
<dbReference type="SUPFAM" id="SSF75445">
    <property type="entry name" value="D-ribose-5-phosphate isomerase (RpiA), lid domain"/>
    <property type="match status" value="1"/>
</dbReference>
<gene>
    <name evidence="3 4" type="primary">rpiA</name>
    <name evidence="4" type="ORF">EK403_14675</name>
</gene>
<dbReference type="InterPro" id="IPR050262">
    <property type="entry name" value="Ribose-5P_isomerase"/>
</dbReference>
<dbReference type="NCBIfam" id="TIGR00021">
    <property type="entry name" value="rpiA"/>
    <property type="match status" value="1"/>
</dbReference>
<dbReference type="Proteomes" id="UP000289708">
    <property type="component" value="Unassembled WGS sequence"/>
</dbReference>
<dbReference type="NCBIfam" id="NF001924">
    <property type="entry name" value="PRK00702.1"/>
    <property type="match status" value="1"/>
</dbReference>
<dbReference type="AlphaFoldDB" id="A0A4Q0MGI4"/>
<dbReference type="CDD" id="cd01398">
    <property type="entry name" value="RPI_A"/>
    <property type="match status" value="1"/>
</dbReference>
<comment type="caution">
    <text evidence="4">The sequence shown here is derived from an EMBL/GenBank/DDBJ whole genome shotgun (WGS) entry which is preliminary data.</text>
</comment>
<comment type="catalytic activity">
    <reaction evidence="1 3">
        <text>aldehydo-D-ribose 5-phosphate = D-ribulose 5-phosphate</text>
        <dbReference type="Rhea" id="RHEA:14657"/>
        <dbReference type="ChEBI" id="CHEBI:58121"/>
        <dbReference type="ChEBI" id="CHEBI:58273"/>
        <dbReference type="EC" id="5.3.1.6"/>
    </reaction>
</comment>
<dbReference type="Gene3D" id="3.40.50.1360">
    <property type="match status" value="1"/>
</dbReference>
<dbReference type="GO" id="GO:0009052">
    <property type="term" value="P:pentose-phosphate shunt, non-oxidative branch"/>
    <property type="evidence" value="ECO:0007669"/>
    <property type="project" value="UniProtKB-UniRule"/>
</dbReference>
<keyword evidence="2 3" id="KW-0413">Isomerase</keyword>
<proteinExistence type="inferred from homology"/>
<dbReference type="InterPro" id="IPR020672">
    <property type="entry name" value="Ribose5P_isomerase_typA_subgr"/>
</dbReference>
<dbReference type="Gene3D" id="3.30.70.260">
    <property type="match status" value="1"/>
</dbReference>
<dbReference type="GO" id="GO:0004751">
    <property type="term" value="F:ribose-5-phosphate isomerase activity"/>
    <property type="evidence" value="ECO:0007669"/>
    <property type="project" value="UniProtKB-UniRule"/>
</dbReference>
<evidence type="ECO:0000313" key="4">
    <source>
        <dbReference type="EMBL" id="RXF72056.1"/>
    </source>
</evidence>
<dbReference type="PANTHER" id="PTHR43748">
    <property type="entry name" value="RIBOSE-5-PHOSPHATE ISOMERASE 3, CHLOROPLASTIC-RELATED"/>
    <property type="match status" value="1"/>
</dbReference>
<dbReference type="RefSeq" id="WP_128778223.1">
    <property type="nucleotide sequence ID" value="NZ_RYFI01000014.1"/>
</dbReference>
<reference evidence="4 5" key="1">
    <citation type="submission" date="2018-12" db="EMBL/GenBank/DDBJ databases">
        <title>bacterium Hansschlegelia zhihuaiae S113.</title>
        <authorList>
            <person name="He J."/>
        </authorList>
    </citation>
    <scope>NUCLEOTIDE SEQUENCE [LARGE SCALE GENOMIC DNA]</scope>
    <source>
        <strain evidence="4 5">S 113</strain>
    </source>
</reference>
<name>A0A4Q0MGI4_9HYPH</name>
<feature type="binding site" evidence="3">
    <location>
        <begin position="96"/>
        <end position="99"/>
    </location>
    <ligand>
        <name>substrate</name>
    </ligand>
</feature>
<dbReference type="UniPathway" id="UPA00115">
    <property type="reaction ID" value="UER00412"/>
</dbReference>
<feature type="active site" description="Proton acceptor" evidence="3">
    <location>
        <position position="105"/>
    </location>
</feature>
<dbReference type="FunFam" id="3.40.50.1360:FF:000001">
    <property type="entry name" value="Ribose-5-phosphate isomerase A"/>
    <property type="match status" value="1"/>
</dbReference>
<comment type="function">
    <text evidence="3">Catalyzes the reversible conversion of ribose-5-phosphate to ribulose 5-phosphate.</text>
</comment>
<evidence type="ECO:0000313" key="5">
    <source>
        <dbReference type="Proteomes" id="UP000289708"/>
    </source>
</evidence>
<dbReference type="EC" id="5.3.1.6" evidence="3"/>
<dbReference type="EMBL" id="RYFI01000014">
    <property type="protein sequence ID" value="RXF72056.1"/>
    <property type="molecule type" value="Genomic_DNA"/>
</dbReference>
<protein>
    <recommendedName>
        <fullName evidence="3">Ribose-5-phosphate isomerase A</fullName>
        <ecNumber evidence="3">5.3.1.6</ecNumber>
    </recommendedName>
    <alternativeName>
        <fullName evidence="3">Phosphoriboisomerase A</fullName>
        <shortName evidence="3">PRI</shortName>
    </alternativeName>
</protein>
<dbReference type="InterPro" id="IPR004788">
    <property type="entry name" value="Ribose5P_isomerase_type_A"/>
</dbReference>
<dbReference type="HAMAP" id="MF_00170">
    <property type="entry name" value="Rib_5P_isom_A"/>
    <property type="match status" value="1"/>
</dbReference>
<comment type="pathway">
    <text evidence="3">Carbohydrate degradation; pentose phosphate pathway; D-ribose 5-phosphate from D-ribulose 5-phosphate (non-oxidative stage): step 1/1.</text>
</comment>
<accession>A0A4Q0MGI4</accession>
<dbReference type="Pfam" id="PF06026">
    <property type="entry name" value="Rib_5-P_isom_A"/>
    <property type="match status" value="1"/>
</dbReference>
<sequence length="245" mass="26044">MSTEDFKRAAAEAALAYVEPGMKLGLGTGSTAAHFIELLGAKVAEGLDVSGVPTSEASRELAERHGVPLTTLKDTPELDLTVDGADEIDGRLNLIKGGGAALLREKIVAFASKRMIVIADASKRVERLGAFPLPIEVVPFGKESTRRAIERLARDLGLGSDVAIRRAEDECPVVTDSGHVILDARLGLIDDPERLSVELNRIPGVVEHGLFLRLASLAIVADQNGVKTIEPASAQAEQQPMRKTA</sequence>
<comment type="similarity">
    <text evidence="3">Belongs to the ribose 5-phosphate isomerase family.</text>
</comment>
<comment type="subunit">
    <text evidence="3">Homodimer.</text>
</comment>
<evidence type="ECO:0000256" key="2">
    <source>
        <dbReference type="ARBA" id="ARBA00023235"/>
    </source>
</evidence>
<evidence type="ECO:0000256" key="1">
    <source>
        <dbReference type="ARBA" id="ARBA00001713"/>
    </source>
</evidence>
<organism evidence="4 5">
    <name type="scientific">Hansschlegelia zhihuaiae</name>
    <dbReference type="NCBI Taxonomy" id="405005"/>
    <lineage>
        <taxon>Bacteria</taxon>
        <taxon>Pseudomonadati</taxon>
        <taxon>Pseudomonadota</taxon>
        <taxon>Alphaproteobacteria</taxon>
        <taxon>Hyphomicrobiales</taxon>
        <taxon>Methylopilaceae</taxon>
        <taxon>Hansschlegelia</taxon>
    </lineage>
</organism>
<dbReference type="PANTHER" id="PTHR43748:SF3">
    <property type="entry name" value="RIBOSE-5-PHOSPHATE ISOMERASE 3, CHLOROPLASTIC-RELATED"/>
    <property type="match status" value="1"/>
</dbReference>